<accession>A0A2W2DBN6</accession>
<feature type="signal peptide" evidence="1">
    <location>
        <begin position="1"/>
        <end position="18"/>
    </location>
</feature>
<proteinExistence type="predicted"/>
<keyword evidence="1" id="KW-0732">Signal</keyword>
<dbReference type="Gene3D" id="2.60.40.10">
    <property type="entry name" value="Immunoglobulins"/>
    <property type="match status" value="1"/>
</dbReference>
<organism evidence="2 3">
    <name type="scientific">Micromonospora deserti</name>
    <dbReference type="NCBI Taxonomy" id="2070366"/>
    <lineage>
        <taxon>Bacteria</taxon>
        <taxon>Bacillati</taxon>
        <taxon>Actinomycetota</taxon>
        <taxon>Actinomycetes</taxon>
        <taxon>Micromonosporales</taxon>
        <taxon>Micromonosporaceae</taxon>
        <taxon>Micromonospora</taxon>
    </lineage>
</organism>
<name>A0A2W2DBN6_9ACTN</name>
<gene>
    <name evidence="2" type="ORF">C1I99_07595</name>
</gene>
<evidence type="ECO:0000256" key="1">
    <source>
        <dbReference type="SAM" id="SignalP"/>
    </source>
</evidence>
<protein>
    <recommendedName>
        <fullName evidence="4">Choice-of-anchor D domain-containing protein</fullName>
    </recommendedName>
</protein>
<keyword evidence="3" id="KW-1185">Reference proteome</keyword>
<feature type="chain" id="PRO_5015867607" description="Choice-of-anchor D domain-containing protein" evidence="1">
    <location>
        <begin position="19"/>
        <end position="691"/>
    </location>
</feature>
<reference evidence="2 3" key="1">
    <citation type="submission" date="2018-01" db="EMBL/GenBank/DDBJ databases">
        <title>Draft genome sequence of Salinispora sp. 13K206.</title>
        <authorList>
            <person name="Sahin N."/>
            <person name="Saygin H."/>
            <person name="Ay H."/>
        </authorList>
    </citation>
    <scope>NUCLEOTIDE SEQUENCE [LARGE SCALE GENOMIC DNA]</scope>
    <source>
        <strain evidence="2 3">13K206</strain>
    </source>
</reference>
<dbReference type="AlphaFoldDB" id="A0A2W2DBN6"/>
<dbReference type="Proteomes" id="UP000248749">
    <property type="component" value="Unassembled WGS sequence"/>
</dbReference>
<dbReference type="InterPro" id="IPR013783">
    <property type="entry name" value="Ig-like_fold"/>
</dbReference>
<sequence>MAIAAASATAALPAVALAAPTAPHTALTVDLGDHSPTLVNRSVVYDGETSAVTVTPSAGERLTIRAEAAGSYVSIVVAPPVGQQWMGDGELYGVTRTGDGTFAQFEMTSDGRSCDGAGSLQVDEVYHAAEGVLSSFAAFYQYSCPGDFGLMSGEIRYQSELGYIAAIAEPGVVDFGAQEANADSPTRTVTFRSAGSDPMDFGRATIGEPTRAAFSVVGSTCQDRTLAPGETCTVTVRSHPTEVGQQLAPLLVATDRGAGRVRLSVDGFVGGVIGTYYPLAPQRLMDTRSGLGAPKAKIGAGQRVDLQVTGRGGVPASGVGSVVLNTTVTGPTANSYLTAYPAGESRPTASSINFAPGWLGSNNVTVKVGAGGKVSIYNHAGSTDVVVDVVGFYAADNALKASLGTGGQYHPLAPTRLLDTRKTGGAVPAGQVRQTWVSFDAQADPRVRAVVLNITAVAPTKAGFLSAWSGTGPVPVSSTVNYGAGKVVPNLAIVPTRVCADCVSGRTVPAFSVYTSQTTHIVIDIVGVIDDATLADGLRFKPMSPTRLVDSRIGSGFLGPLPAGETRAITAWRSMVTDITEALAMNVTAVVPTADTVVTVWPADVGLEKPTASNLNPAAGQIVSNAVISGIGPQDRFNMHNLSGSTHLVSDVVGTFYRYLGTASTGTAGAALAGERGLSVVASGVAAPARA</sequence>
<evidence type="ECO:0000313" key="2">
    <source>
        <dbReference type="EMBL" id="PZG01359.1"/>
    </source>
</evidence>
<evidence type="ECO:0008006" key="4">
    <source>
        <dbReference type="Google" id="ProtNLM"/>
    </source>
</evidence>
<dbReference type="NCBIfam" id="NF012200">
    <property type="entry name" value="choice_anch_D"/>
    <property type="match status" value="1"/>
</dbReference>
<dbReference type="GO" id="GO:0005975">
    <property type="term" value="P:carbohydrate metabolic process"/>
    <property type="evidence" value="ECO:0007669"/>
    <property type="project" value="UniProtKB-ARBA"/>
</dbReference>
<dbReference type="EMBL" id="POUB01000031">
    <property type="protein sequence ID" value="PZG01359.1"/>
    <property type="molecule type" value="Genomic_DNA"/>
</dbReference>
<comment type="caution">
    <text evidence="2">The sequence shown here is derived from an EMBL/GenBank/DDBJ whole genome shotgun (WGS) entry which is preliminary data.</text>
</comment>
<evidence type="ECO:0000313" key="3">
    <source>
        <dbReference type="Proteomes" id="UP000248749"/>
    </source>
</evidence>